<name>A0ABR1N3I2_9PEZI</name>
<feature type="compositionally biased region" description="Basic residues" evidence="1">
    <location>
        <begin position="70"/>
        <end position="81"/>
    </location>
</feature>
<feature type="compositionally biased region" description="Basic and acidic residues" evidence="1">
    <location>
        <begin position="28"/>
        <end position="52"/>
    </location>
</feature>
<evidence type="ECO:0000256" key="1">
    <source>
        <dbReference type="SAM" id="MobiDB-lite"/>
    </source>
</evidence>
<keyword evidence="2" id="KW-0732">Signal</keyword>
<dbReference type="Proteomes" id="UP001367316">
    <property type="component" value="Unassembled WGS sequence"/>
</dbReference>
<accession>A0ABR1N3I2</accession>
<proteinExistence type="predicted"/>
<protein>
    <recommendedName>
        <fullName evidence="5">Secreted protein</fullName>
    </recommendedName>
</protein>
<evidence type="ECO:0000313" key="4">
    <source>
        <dbReference type="Proteomes" id="UP001367316"/>
    </source>
</evidence>
<dbReference type="EMBL" id="JBBPBF010000021">
    <property type="protein sequence ID" value="KAK7609773.1"/>
    <property type="molecule type" value="Genomic_DNA"/>
</dbReference>
<evidence type="ECO:0000256" key="2">
    <source>
        <dbReference type="SAM" id="SignalP"/>
    </source>
</evidence>
<reference evidence="3 4" key="1">
    <citation type="submission" date="2024-04" db="EMBL/GenBank/DDBJ databases">
        <title>Phyllosticta paracitricarpa is synonymous to the EU quarantine fungus P. citricarpa based on phylogenomic analyses.</title>
        <authorList>
            <consortium name="Lawrence Berkeley National Laboratory"/>
            <person name="Van ingen-buijs V.A."/>
            <person name="Van westerhoven A.C."/>
            <person name="Haridas S."/>
            <person name="Skiadas P."/>
            <person name="Martin F."/>
            <person name="Groenewald J.Z."/>
            <person name="Crous P.W."/>
            <person name="Seidl M.F."/>
        </authorList>
    </citation>
    <scope>NUCLEOTIDE SEQUENCE [LARGE SCALE GENOMIC DNA]</scope>
    <source>
        <strain evidence="3 4">CBS 141358</strain>
    </source>
</reference>
<keyword evidence="4" id="KW-1185">Reference proteome</keyword>
<feature type="region of interest" description="Disordered" evidence="1">
    <location>
        <begin position="20"/>
        <end position="89"/>
    </location>
</feature>
<comment type="caution">
    <text evidence="3">The sequence shown here is derived from an EMBL/GenBank/DDBJ whole genome shotgun (WGS) entry which is preliminary data.</text>
</comment>
<sequence length="89" mass="9956">MCLFASMSVCMFALAAAAAAAPTPIGKHSKEQPRHRRNDGTRKIQRRQERKTNSGARGMRCDKEGAATKGKTHPRTRKRIERLRASVDH</sequence>
<evidence type="ECO:0000313" key="3">
    <source>
        <dbReference type="EMBL" id="KAK7609773.1"/>
    </source>
</evidence>
<organism evidence="3 4">
    <name type="scientific">Phyllosticta paracitricarpa</name>
    <dbReference type="NCBI Taxonomy" id="2016321"/>
    <lineage>
        <taxon>Eukaryota</taxon>
        <taxon>Fungi</taxon>
        <taxon>Dikarya</taxon>
        <taxon>Ascomycota</taxon>
        <taxon>Pezizomycotina</taxon>
        <taxon>Dothideomycetes</taxon>
        <taxon>Dothideomycetes incertae sedis</taxon>
        <taxon>Botryosphaeriales</taxon>
        <taxon>Phyllostictaceae</taxon>
        <taxon>Phyllosticta</taxon>
    </lineage>
</organism>
<feature type="chain" id="PRO_5046306179" description="Secreted protein" evidence="2">
    <location>
        <begin position="21"/>
        <end position="89"/>
    </location>
</feature>
<evidence type="ECO:0008006" key="5">
    <source>
        <dbReference type="Google" id="ProtNLM"/>
    </source>
</evidence>
<gene>
    <name evidence="3" type="ORF">JOL62DRAFT_157353</name>
</gene>
<feature type="signal peptide" evidence="2">
    <location>
        <begin position="1"/>
        <end position="20"/>
    </location>
</feature>